<protein>
    <submittedName>
        <fullName evidence="1">HEAT repeat domain-containing protein</fullName>
    </submittedName>
</protein>
<dbReference type="EMBL" id="CP071793">
    <property type="protein sequence ID" value="QTD51018.1"/>
    <property type="molecule type" value="Genomic_DNA"/>
</dbReference>
<dbReference type="Pfam" id="PF13646">
    <property type="entry name" value="HEAT_2"/>
    <property type="match status" value="1"/>
</dbReference>
<gene>
    <name evidence="1" type="ORF">J3U87_00990</name>
</gene>
<dbReference type="InterPro" id="IPR021133">
    <property type="entry name" value="HEAT_type_2"/>
</dbReference>
<dbReference type="KEGG" id="scor:J3U87_00990"/>
<organism evidence="1 2">
    <name type="scientific">Sulfidibacter corallicola</name>
    <dbReference type="NCBI Taxonomy" id="2818388"/>
    <lineage>
        <taxon>Bacteria</taxon>
        <taxon>Pseudomonadati</taxon>
        <taxon>Acidobacteriota</taxon>
        <taxon>Holophagae</taxon>
        <taxon>Acanthopleuribacterales</taxon>
        <taxon>Acanthopleuribacteraceae</taxon>
        <taxon>Sulfidibacter</taxon>
    </lineage>
</organism>
<reference evidence="1" key="1">
    <citation type="submission" date="2021-03" db="EMBL/GenBank/DDBJ databases">
        <title>Acanthopleuribacteraceae sp. M133.</title>
        <authorList>
            <person name="Wang G."/>
        </authorList>
    </citation>
    <scope>NUCLEOTIDE SEQUENCE</scope>
    <source>
        <strain evidence="1">M133</strain>
    </source>
</reference>
<keyword evidence="2" id="KW-1185">Reference proteome</keyword>
<dbReference type="RefSeq" id="WP_237381154.1">
    <property type="nucleotide sequence ID" value="NZ_CP071793.1"/>
</dbReference>
<evidence type="ECO:0000313" key="1">
    <source>
        <dbReference type="EMBL" id="QTD51018.1"/>
    </source>
</evidence>
<sequence length="166" mass="18846">MQAHEALAFLRTRQPMPDRPSEADWHLYRATTDHFYDHPDEACIPLYLNSFGDWEDLTVYESVQAVIRRFPAETVWPHLEAALCSEHPAVRLWAADTARLIPHPRLIPFLRPLLKEEGSQMRLVAATALEAVGPLFVRSIASDALEDEHDAMVRDVLSDIVHEDAG</sequence>
<dbReference type="InterPro" id="IPR011989">
    <property type="entry name" value="ARM-like"/>
</dbReference>
<proteinExistence type="predicted"/>
<dbReference type="PROSITE" id="PS50077">
    <property type="entry name" value="HEAT_REPEAT"/>
    <property type="match status" value="1"/>
</dbReference>
<dbReference type="SUPFAM" id="SSF48371">
    <property type="entry name" value="ARM repeat"/>
    <property type="match status" value="1"/>
</dbReference>
<dbReference type="AlphaFoldDB" id="A0A8A4TPW1"/>
<dbReference type="Proteomes" id="UP000663929">
    <property type="component" value="Chromosome"/>
</dbReference>
<accession>A0A8A4TPW1</accession>
<dbReference type="Gene3D" id="1.25.10.10">
    <property type="entry name" value="Leucine-rich Repeat Variant"/>
    <property type="match status" value="1"/>
</dbReference>
<evidence type="ECO:0000313" key="2">
    <source>
        <dbReference type="Proteomes" id="UP000663929"/>
    </source>
</evidence>
<name>A0A8A4TPW1_SULCO</name>
<dbReference type="InterPro" id="IPR016024">
    <property type="entry name" value="ARM-type_fold"/>
</dbReference>